<keyword evidence="8" id="KW-0833">Ubl conjugation pathway</keyword>
<dbReference type="Proteomes" id="UP000821837">
    <property type="component" value="Unassembled WGS sequence"/>
</dbReference>
<dbReference type="Gene3D" id="3.30.1380.20">
    <property type="entry name" value="Trafficking protein particle complex subunit 3"/>
    <property type="match status" value="1"/>
</dbReference>
<dbReference type="PANTHER" id="PTHR46077:SF1">
    <property type="entry name" value="TOP1 BINDING ARGININE_SERINE RICH PROTEIN, E3 UBIQUITIN LIGASE"/>
    <property type="match status" value="1"/>
</dbReference>
<keyword evidence="21" id="KW-1185">Reference proteome</keyword>
<keyword evidence="5" id="KW-0808">Transferase</keyword>
<evidence type="ECO:0000256" key="14">
    <source>
        <dbReference type="ARBA" id="ARBA00076940"/>
    </source>
</evidence>
<dbReference type="SUPFAM" id="SSF57850">
    <property type="entry name" value="RING/U-box"/>
    <property type="match status" value="1"/>
</dbReference>
<evidence type="ECO:0000313" key="20">
    <source>
        <dbReference type="EMBL" id="KAH7936167.1"/>
    </source>
</evidence>
<keyword evidence="10" id="KW-0805">Transcription regulation</keyword>
<keyword evidence="7 17" id="KW-0863">Zinc-finger</keyword>
<dbReference type="InterPro" id="IPR007194">
    <property type="entry name" value="TRAPP_component"/>
</dbReference>
<dbReference type="InterPro" id="IPR024096">
    <property type="entry name" value="NO_sig/Golgi_transp_ligand-bd"/>
</dbReference>
<dbReference type="Pfam" id="PF26084">
    <property type="entry name" value="PWI_Topors"/>
    <property type="match status" value="1"/>
</dbReference>
<dbReference type="Pfam" id="PF00097">
    <property type="entry name" value="zf-C3HC4"/>
    <property type="match status" value="1"/>
</dbReference>
<feature type="compositionally biased region" description="Basic and acidic residues" evidence="18">
    <location>
        <begin position="145"/>
        <end position="155"/>
    </location>
</feature>
<feature type="compositionally biased region" description="Basic residues" evidence="18">
    <location>
        <begin position="461"/>
        <end position="470"/>
    </location>
</feature>
<dbReference type="InterPro" id="IPR018957">
    <property type="entry name" value="Znf_C3HC4_RING-type"/>
</dbReference>
<dbReference type="InterPro" id="IPR001841">
    <property type="entry name" value="Znf_RING"/>
</dbReference>
<dbReference type="Gene3D" id="3.30.40.10">
    <property type="entry name" value="Zinc/RING finger domain, C3HC4 (zinc finger)"/>
    <property type="match status" value="1"/>
</dbReference>
<evidence type="ECO:0000256" key="7">
    <source>
        <dbReference type="ARBA" id="ARBA00022771"/>
    </source>
</evidence>
<feature type="region of interest" description="Disordered" evidence="18">
    <location>
        <begin position="323"/>
        <end position="342"/>
    </location>
</feature>
<dbReference type="CDD" id="cd14943">
    <property type="entry name" value="TRAPPC5_Trs31"/>
    <property type="match status" value="1"/>
</dbReference>
<evidence type="ECO:0000256" key="1">
    <source>
        <dbReference type="ARBA" id="ARBA00000900"/>
    </source>
</evidence>
<evidence type="ECO:0000256" key="15">
    <source>
        <dbReference type="ARBA" id="ARBA00079040"/>
    </source>
</evidence>
<evidence type="ECO:0000256" key="12">
    <source>
        <dbReference type="ARBA" id="ARBA00071236"/>
    </source>
</evidence>
<comment type="subcellular location">
    <subcellularLocation>
        <location evidence="2">Golgi apparatus</location>
        <location evidence="2">cis-Golgi network</location>
    </subcellularLocation>
</comment>
<dbReference type="PROSITE" id="PS50089">
    <property type="entry name" value="ZF_RING_2"/>
    <property type="match status" value="1"/>
</dbReference>
<reference evidence="20" key="1">
    <citation type="journal article" date="2020" name="Cell">
        <title>Large-Scale Comparative Analyses of Tick Genomes Elucidate Their Genetic Diversity and Vector Capacities.</title>
        <authorList>
            <consortium name="Tick Genome and Microbiome Consortium (TIGMIC)"/>
            <person name="Jia N."/>
            <person name="Wang J."/>
            <person name="Shi W."/>
            <person name="Du L."/>
            <person name="Sun Y."/>
            <person name="Zhan W."/>
            <person name="Jiang J.F."/>
            <person name="Wang Q."/>
            <person name="Zhang B."/>
            <person name="Ji P."/>
            <person name="Bell-Sakyi L."/>
            <person name="Cui X.M."/>
            <person name="Yuan T.T."/>
            <person name="Jiang B.G."/>
            <person name="Yang W.F."/>
            <person name="Lam T.T."/>
            <person name="Chang Q.C."/>
            <person name="Ding S.J."/>
            <person name="Wang X.J."/>
            <person name="Zhu J.G."/>
            <person name="Ruan X.D."/>
            <person name="Zhao L."/>
            <person name="Wei J.T."/>
            <person name="Ye R.Z."/>
            <person name="Que T.C."/>
            <person name="Du C.H."/>
            <person name="Zhou Y.H."/>
            <person name="Cheng J.X."/>
            <person name="Dai P.F."/>
            <person name="Guo W.B."/>
            <person name="Han X.H."/>
            <person name="Huang E.J."/>
            <person name="Li L.F."/>
            <person name="Wei W."/>
            <person name="Gao Y.C."/>
            <person name="Liu J.Z."/>
            <person name="Shao H.Z."/>
            <person name="Wang X."/>
            <person name="Wang C.C."/>
            <person name="Yang T.C."/>
            <person name="Huo Q.B."/>
            <person name="Li W."/>
            <person name="Chen H.Y."/>
            <person name="Chen S.E."/>
            <person name="Zhou L.G."/>
            <person name="Ni X.B."/>
            <person name="Tian J.H."/>
            <person name="Sheng Y."/>
            <person name="Liu T."/>
            <person name="Pan Y.S."/>
            <person name="Xia L.Y."/>
            <person name="Li J."/>
            <person name="Zhao F."/>
            <person name="Cao W.C."/>
        </authorList>
    </citation>
    <scope>NUCLEOTIDE SEQUENCE</scope>
    <source>
        <strain evidence="20">Rsan-2018</strain>
    </source>
</reference>
<comment type="similarity">
    <text evidence="3">Belongs to the TRAPP small subunits family. BET3 subfamily.</text>
</comment>
<evidence type="ECO:0000256" key="10">
    <source>
        <dbReference type="ARBA" id="ARBA00023015"/>
    </source>
</evidence>
<evidence type="ECO:0000256" key="11">
    <source>
        <dbReference type="ARBA" id="ARBA00023163"/>
    </source>
</evidence>
<dbReference type="InterPro" id="IPR017907">
    <property type="entry name" value="Znf_RING_CS"/>
</dbReference>
<name>A0A9D4SNS4_RHISA</name>
<dbReference type="EMBL" id="JABSTV010001255">
    <property type="protein sequence ID" value="KAH7936167.1"/>
    <property type="molecule type" value="Genomic_DNA"/>
</dbReference>
<dbReference type="InterPro" id="IPR016696">
    <property type="entry name" value="TRAPP-I_su5"/>
</dbReference>
<dbReference type="GO" id="GO:0006513">
    <property type="term" value="P:protein monoubiquitination"/>
    <property type="evidence" value="ECO:0007669"/>
    <property type="project" value="TreeGrafter"/>
</dbReference>
<feature type="compositionally biased region" description="Basic and acidic residues" evidence="18">
    <location>
        <begin position="497"/>
        <end position="509"/>
    </location>
</feature>
<comment type="catalytic activity">
    <reaction evidence="1">
        <text>S-ubiquitinyl-[E2 ubiquitin-conjugating enzyme]-L-cysteine + [acceptor protein]-L-lysine = [E2 ubiquitin-conjugating enzyme]-L-cysteine + N(6)-ubiquitinyl-[acceptor protein]-L-lysine.</text>
        <dbReference type="EC" id="2.3.2.27"/>
    </reaction>
</comment>
<dbReference type="CDD" id="cd16574">
    <property type="entry name" value="RING-HC_Topors"/>
    <property type="match status" value="1"/>
</dbReference>
<dbReference type="PROSITE" id="PS00518">
    <property type="entry name" value="ZF_RING_1"/>
    <property type="match status" value="1"/>
</dbReference>
<dbReference type="SUPFAM" id="SSF111126">
    <property type="entry name" value="Ligand-binding domain in the NO signalling and Golgi transport"/>
    <property type="match status" value="2"/>
</dbReference>
<keyword evidence="9" id="KW-0862">Zinc</keyword>
<dbReference type="InterPro" id="IPR013083">
    <property type="entry name" value="Znf_RING/FYVE/PHD"/>
</dbReference>
<reference evidence="20" key="2">
    <citation type="submission" date="2021-09" db="EMBL/GenBank/DDBJ databases">
        <authorList>
            <person name="Jia N."/>
            <person name="Wang J."/>
            <person name="Shi W."/>
            <person name="Du L."/>
            <person name="Sun Y."/>
            <person name="Zhan W."/>
            <person name="Jiang J."/>
            <person name="Wang Q."/>
            <person name="Zhang B."/>
            <person name="Ji P."/>
            <person name="Sakyi L.B."/>
            <person name="Cui X."/>
            <person name="Yuan T."/>
            <person name="Jiang B."/>
            <person name="Yang W."/>
            <person name="Lam T.T.-Y."/>
            <person name="Chang Q."/>
            <person name="Ding S."/>
            <person name="Wang X."/>
            <person name="Zhu J."/>
            <person name="Ruan X."/>
            <person name="Zhao L."/>
            <person name="Wei J."/>
            <person name="Que T."/>
            <person name="Du C."/>
            <person name="Cheng J."/>
            <person name="Dai P."/>
            <person name="Han X."/>
            <person name="Huang E."/>
            <person name="Gao Y."/>
            <person name="Liu J."/>
            <person name="Shao H."/>
            <person name="Ye R."/>
            <person name="Li L."/>
            <person name="Wei W."/>
            <person name="Wang X."/>
            <person name="Wang C."/>
            <person name="Huo Q."/>
            <person name="Li W."/>
            <person name="Guo W."/>
            <person name="Chen H."/>
            <person name="Chen S."/>
            <person name="Zhou L."/>
            <person name="Zhou L."/>
            <person name="Ni X."/>
            <person name="Tian J."/>
            <person name="Zhou Y."/>
            <person name="Sheng Y."/>
            <person name="Liu T."/>
            <person name="Pan Y."/>
            <person name="Xia L."/>
            <person name="Li J."/>
            <person name="Zhao F."/>
            <person name="Cao W."/>
        </authorList>
    </citation>
    <scope>NUCLEOTIDE SEQUENCE</scope>
    <source>
        <strain evidence="20">Rsan-2018</strain>
        <tissue evidence="20">Larvae</tissue>
    </source>
</reference>
<dbReference type="GO" id="GO:0008270">
    <property type="term" value="F:zinc ion binding"/>
    <property type="evidence" value="ECO:0007669"/>
    <property type="project" value="UniProtKB-KW"/>
</dbReference>
<organism evidence="20 21">
    <name type="scientific">Rhipicephalus sanguineus</name>
    <name type="common">Brown dog tick</name>
    <name type="synonym">Ixodes sanguineus</name>
    <dbReference type="NCBI Taxonomy" id="34632"/>
    <lineage>
        <taxon>Eukaryota</taxon>
        <taxon>Metazoa</taxon>
        <taxon>Ecdysozoa</taxon>
        <taxon>Arthropoda</taxon>
        <taxon>Chelicerata</taxon>
        <taxon>Arachnida</taxon>
        <taxon>Acari</taxon>
        <taxon>Parasitiformes</taxon>
        <taxon>Ixodida</taxon>
        <taxon>Ixodoidea</taxon>
        <taxon>Ixodidae</taxon>
        <taxon>Rhipicephalinae</taxon>
        <taxon>Rhipicephalus</taxon>
        <taxon>Rhipicephalus</taxon>
    </lineage>
</organism>
<feature type="compositionally biased region" description="Basic and acidic residues" evidence="18">
    <location>
        <begin position="416"/>
        <end position="428"/>
    </location>
</feature>
<evidence type="ECO:0000256" key="16">
    <source>
        <dbReference type="ARBA" id="ARBA00079184"/>
    </source>
</evidence>
<evidence type="ECO:0000256" key="17">
    <source>
        <dbReference type="PROSITE-ProRule" id="PRU00175"/>
    </source>
</evidence>
<evidence type="ECO:0000256" key="5">
    <source>
        <dbReference type="ARBA" id="ARBA00022679"/>
    </source>
</evidence>
<sequence>MAAACSSPPWHRVGDSPSANTAGSPSKLGPTDATPDRPSSRNTSSPEDSCAICLGQPENKSFTDSCFHQFCFACLAEWAKVKAECPLCKQRFKSIIHSVRSLEDYDQYFVSDLQQPPALTTHVYERRFRFPTTMTAERRQELEAMAQRRERERQARHSSATRRNQNRYLPRGATTSDERLHLYLLDLWAVPSTSHYREASPEFYRENPACTHRLVPWLNRELNAVLRQNRSRVVAAMDHVMALILNFDIRHPQFARNMEPFLREHTEHFVHEFYLFATSVYDMADYDTHTVYSSRDAACSRANPVERFRRTLWESEQAAAAATRAAQVAERPRSPQPGPSGMAVMREEVVTTSVDSDGDSDSSDCIVVKVVKPARERTPVVIDLLSADEEEPASRDNRQAGPSNQEAGPSTSGGPSEDRKPHEHRADTDSSSSDTADEYPQRRRAQRRATSDSSLSDVRDKHRRRRHSHAREHSKTARDRGQYSDRHGSSSRSGQRQQRDEQRGADWSRRSSTSSDEYGHPPPAQPRKLVSISVFGLLFSEIVQYCQNRVYTIPELQTKLSELGFHVGQRVLDLLFVREKNYKRETKLLNILLFVKSSVWKTLFGKEADKLEQANDDEKTYTFPNDSVLFKQKCKQFQSKVNCLEQFALTLKKKKDYLIEKDPLVTKFISVPKDRGSLNCASFVAGIIEAILIGCNFPAKVTAHWYKGTTFMIKFEESVIARDKAMESR</sequence>
<evidence type="ECO:0000256" key="18">
    <source>
        <dbReference type="SAM" id="MobiDB-lite"/>
    </source>
</evidence>
<gene>
    <name evidence="20" type="ORF">HPB52_019409</name>
</gene>
<dbReference type="GO" id="GO:0030008">
    <property type="term" value="C:TRAPP complex"/>
    <property type="evidence" value="ECO:0007669"/>
    <property type="project" value="InterPro"/>
</dbReference>
<dbReference type="AlphaFoldDB" id="A0A9D4SNS4"/>
<dbReference type="SMART" id="SM00184">
    <property type="entry name" value="RING"/>
    <property type="match status" value="1"/>
</dbReference>
<evidence type="ECO:0000313" key="21">
    <source>
        <dbReference type="Proteomes" id="UP000821837"/>
    </source>
</evidence>
<feature type="domain" description="RING-type" evidence="19">
    <location>
        <begin position="50"/>
        <end position="89"/>
    </location>
</feature>
<dbReference type="Pfam" id="PF04051">
    <property type="entry name" value="TRAPP"/>
    <property type="match status" value="2"/>
</dbReference>
<evidence type="ECO:0000256" key="6">
    <source>
        <dbReference type="ARBA" id="ARBA00022723"/>
    </source>
</evidence>
<keyword evidence="11" id="KW-0804">Transcription</keyword>
<dbReference type="VEuPathDB" id="VectorBase:RSAN_044299"/>
<feature type="compositionally biased region" description="Polar residues" evidence="18">
    <location>
        <begin position="400"/>
        <end position="414"/>
    </location>
</feature>
<protein>
    <recommendedName>
        <fullName evidence="12">E3 ubiquitin-protein ligase Topors</fullName>
        <ecNumber evidence="4">2.3.2.27</ecNumber>
    </recommendedName>
    <alternativeName>
        <fullName evidence="13">RING-type E3 ubiquitin transferase Topors</fullName>
    </alternativeName>
    <alternativeName>
        <fullName evidence="15">SUMO1-protein E3 ligase Topors</fullName>
    </alternativeName>
    <alternativeName>
        <fullName evidence="14">Topoisomerase I-binding RING finger protein</fullName>
    </alternativeName>
    <alternativeName>
        <fullName evidence="16">Topoisomerase I-binding arginine/serine-rich protein</fullName>
    </alternativeName>
</protein>
<dbReference type="GO" id="GO:0000209">
    <property type="term" value="P:protein polyubiquitination"/>
    <property type="evidence" value="ECO:0007669"/>
    <property type="project" value="TreeGrafter"/>
</dbReference>
<evidence type="ECO:0000256" key="13">
    <source>
        <dbReference type="ARBA" id="ARBA00076856"/>
    </source>
</evidence>
<dbReference type="InterPro" id="IPR058745">
    <property type="entry name" value="PWI_Topors"/>
</dbReference>
<dbReference type="EC" id="2.3.2.27" evidence="4"/>
<proteinExistence type="inferred from homology"/>
<dbReference type="GO" id="GO:0005794">
    <property type="term" value="C:Golgi apparatus"/>
    <property type="evidence" value="ECO:0007669"/>
    <property type="project" value="UniProtKB-SubCell"/>
</dbReference>
<feature type="region of interest" description="Disordered" evidence="18">
    <location>
        <begin position="145"/>
        <end position="166"/>
    </location>
</feature>
<feature type="compositionally biased region" description="Basic and acidic residues" evidence="18">
    <location>
        <begin position="471"/>
        <end position="488"/>
    </location>
</feature>
<feature type="region of interest" description="Disordered" evidence="18">
    <location>
        <begin position="1"/>
        <end position="48"/>
    </location>
</feature>
<evidence type="ECO:0000256" key="3">
    <source>
        <dbReference type="ARBA" id="ARBA00006218"/>
    </source>
</evidence>
<evidence type="ECO:0000259" key="19">
    <source>
        <dbReference type="PROSITE" id="PS50089"/>
    </source>
</evidence>
<dbReference type="FunFam" id="3.30.40.10:FF:000136">
    <property type="entry name" value="E3 ubiquitin-protein ligase Topors"/>
    <property type="match status" value="1"/>
</dbReference>
<dbReference type="GO" id="GO:0048193">
    <property type="term" value="P:Golgi vesicle transport"/>
    <property type="evidence" value="ECO:0007669"/>
    <property type="project" value="InterPro"/>
</dbReference>
<accession>A0A9D4SNS4</accession>
<evidence type="ECO:0000256" key="2">
    <source>
        <dbReference type="ARBA" id="ARBA00004222"/>
    </source>
</evidence>
<comment type="caution">
    <text evidence="20">The sequence shown here is derived from an EMBL/GenBank/DDBJ whole genome shotgun (WGS) entry which is preliminary data.</text>
</comment>
<keyword evidence="6" id="KW-0479">Metal-binding</keyword>
<dbReference type="PANTHER" id="PTHR46077">
    <property type="entry name" value="E3 UBIQUITIN-PROTEIN LIGASE TOPORS"/>
    <property type="match status" value="1"/>
</dbReference>
<evidence type="ECO:0000256" key="4">
    <source>
        <dbReference type="ARBA" id="ARBA00012483"/>
    </source>
</evidence>
<dbReference type="GO" id="GO:0061630">
    <property type="term" value="F:ubiquitin protein ligase activity"/>
    <property type="evidence" value="ECO:0007669"/>
    <property type="project" value="UniProtKB-EC"/>
</dbReference>
<evidence type="ECO:0000256" key="9">
    <source>
        <dbReference type="ARBA" id="ARBA00022833"/>
    </source>
</evidence>
<evidence type="ECO:0000256" key="8">
    <source>
        <dbReference type="ARBA" id="ARBA00022786"/>
    </source>
</evidence>
<dbReference type="InterPro" id="IPR058746">
    <property type="entry name" value="Znf_RING-type_Topors"/>
</dbReference>
<feature type="region of interest" description="Disordered" evidence="18">
    <location>
        <begin position="385"/>
        <end position="526"/>
    </location>
</feature>